<feature type="domain" description="PXA" evidence="5">
    <location>
        <begin position="56"/>
        <end position="243"/>
    </location>
</feature>
<dbReference type="GO" id="GO:0005769">
    <property type="term" value="C:early endosome"/>
    <property type="evidence" value="ECO:0007669"/>
    <property type="project" value="TreeGrafter"/>
</dbReference>
<evidence type="ECO:0000256" key="2">
    <source>
        <dbReference type="ARBA" id="ARBA00022490"/>
    </source>
</evidence>
<dbReference type="AlphaFoldDB" id="A0A6A6UAQ6"/>
<evidence type="ECO:0000313" key="6">
    <source>
        <dbReference type="EMBL" id="KAF2668393.1"/>
    </source>
</evidence>
<protein>
    <recommendedName>
        <fullName evidence="5">PXA domain-containing protein</fullName>
    </recommendedName>
</protein>
<keyword evidence="7" id="KW-1185">Reference proteome</keyword>
<dbReference type="GO" id="GO:0005770">
    <property type="term" value="C:late endosome"/>
    <property type="evidence" value="ECO:0007669"/>
    <property type="project" value="TreeGrafter"/>
</dbReference>
<gene>
    <name evidence="6" type="ORF">BT63DRAFT_275188</name>
</gene>
<proteinExistence type="predicted"/>
<dbReference type="OrthoDB" id="5582218at2759"/>
<evidence type="ECO:0000259" key="5">
    <source>
        <dbReference type="PROSITE" id="PS51207"/>
    </source>
</evidence>
<evidence type="ECO:0000256" key="3">
    <source>
        <dbReference type="SAM" id="MobiDB-lite"/>
    </source>
</evidence>
<dbReference type="GO" id="GO:0035091">
    <property type="term" value="F:phosphatidylinositol binding"/>
    <property type="evidence" value="ECO:0007669"/>
    <property type="project" value="TreeGrafter"/>
</dbReference>
<dbReference type="Proteomes" id="UP000799302">
    <property type="component" value="Unassembled WGS sequence"/>
</dbReference>
<dbReference type="SMART" id="SM00313">
    <property type="entry name" value="PXA"/>
    <property type="match status" value="1"/>
</dbReference>
<dbReference type="InterPro" id="IPR003114">
    <property type="entry name" value="Phox_assoc"/>
</dbReference>
<keyword evidence="4" id="KW-0812">Transmembrane</keyword>
<evidence type="ECO:0000313" key="7">
    <source>
        <dbReference type="Proteomes" id="UP000799302"/>
    </source>
</evidence>
<reference evidence="6" key="1">
    <citation type="journal article" date="2020" name="Stud. Mycol.">
        <title>101 Dothideomycetes genomes: a test case for predicting lifestyles and emergence of pathogens.</title>
        <authorList>
            <person name="Haridas S."/>
            <person name="Albert R."/>
            <person name="Binder M."/>
            <person name="Bloem J."/>
            <person name="Labutti K."/>
            <person name="Salamov A."/>
            <person name="Andreopoulos B."/>
            <person name="Baker S."/>
            <person name="Barry K."/>
            <person name="Bills G."/>
            <person name="Bluhm B."/>
            <person name="Cannon C."/>
            <person name="Castanera R."/>
            <person name="Culley D."/>
            <person name="Daum C."/>
            <person name="Ezra D."/>
            <person name="Gonzalez J."/>
            <person name="Henrissat B."/>
            <person name="Kuo A."/>
            <person name="Liang C."/>
            <person name="Lipzen A."/>
            <person name="Lutzoni F."/>
            <person name="Magnuson J."/>
            <person name="Mondo S."/>
            <person name="Nolan M."/>
            <person name="Ohm R."/>
            <person name="Pangilinan J."/>
            <person name="Park H.-J."/>
            <person name="Ramirez L."/>
            <person name="Alfaro M."/>
            <person name="Sun H."/>
            <person name="Tritt A."/>
            <person name="Yoshinaga Y."/>
            <person name="Zwiers L.-H."/>
            <person name="Turgeon B."/>
            <person name="Goodwin S."/>
            <person name="Spatafora J."/>
            <person name="Crous P."/>
            <person name="Grigoriev I."/>
        </authorList>
    </citation>
    <scope>NUCLEOTIDE SEQUENCE</scope>
    <source>
        <strain evidence="6">CBS 115976</strain>
    </source>
</reference>
<dbReference type="Pfam" id="PF02194">
    <property type="entry name" value="PXA"/>
    <property type="match status" value="1"/>
</dbReference>
<feature type="compositionally biased region" description="Basic and acidic residues" evidence="3">
    <location>
        <begin position="246"/>
        <end position="263"/>
    </location>
</feature>
<accession>A0A6A6UAQ6</accession>
<feature type="region of interest" description="Disordered" evidence="3">
    <location>
        <begin position="246"/>
        <end position="273"/>
    </location>
</feature>
<dbReference type="PANTHER" id="PTHR22999">
    <property type="entry name" value="PX SERINE/THREONINE KINASE PXK"/>
    <property type="match status" value="1"/>
</dbReference>
<name>A0A6A6UAQ6_9PEZI</name>
<dbReference type="InterPro" id="IPR051837">
    <property type="entry name" value="SortingNexin/PXDomain-PKLike"/>
</dbReference>
<keyword evidence="4" id="KW-1133">Transmembrane helix</keyword>
<dbReference type="PROSITE" id="PS51207">
    <property type="entry name" value="PXA"/>
    <property type="match status" value="1"/>
</dbReference>
<dbReference type="EMBL" id="MU004236">
    <property type="protein sequence ID" value="KAF2668393.1"/>
    <property type="molecule type" value="Genomic_DNA"/>
</dbReference>
<keyword evidence="4" id="KW-0472">Membrane</keyword>
<organism evidence="6 7">
    <name type="scientific">Microthyrium microscopicum</name>
    <dbReference type="NCBI Taxonomy" id="703497"/>
    <lineage>
        <taxon>Eukaryota</taxon>
        <taxon>Fungi</taxon>
        <taxon>Dikarya</taxon>
        <taxon>Ascomycota</taxon>
        <taxon>Pezizomycotina</taxon>
        <taxon>Dothideomycetes</taxon>
        <taxon>Dothideomycetes incertae sedis</taxon>
        <taxon>Microthyriales</taxon>
        <taxon>Microthyriaceae</taxon>
        <taxon>Microthyrium</taxon>
    </lineage>
</organism>
<sequence length="410" mass="44974">MDTRVSAAPRPVSPFPTNIDDKATASYVRRTLCAHHAISAGPPRSIHELLPPLSSSNAVDLQLYAIIGVILKEFVQAWYGKITPDHAFVDEIIQIIAHCTRALEERLRDVDLEALLLDEIPAVIDGHISAFRIAHQSESQPLAPATRMVYHTMHPHPALEPVPEHSDNEELSEQKKNEQAWRHMLVQSVLAVLLPTEDLQNDCLRSLVEEIVAEMIVGNVLSNRLCEPWALWELITNAIHAVQERGNDGPLRQSHDKSKDEAQKSNSPAKSPASRLAQYGLLNHSSNSSTEDGGPDALPNTARTPSMTKMVWIALNYGIVLFTAGRAVLLLMLSSSKLPLRAQTASATIDTEQPQSEGRPIISMGAWRTAANLMELQKRMPWVSGLLSLAQLTAVSRLGQMGGTNGILDS</sequence>
<evidence type="ECO:0000256" key="1">
    <source>
        <dbReference type="ARBA" id="ARBA00004496"/>
    </source>
</evidence>
<comment type="subcellular location">
    <subcellularLocation>
        <location evidence="1">Cytoplasm</location>
    </subcellularLocation>
</comment>
<evidence type="ECO:0000256" key="4">
    <source>
        <dbReference type="SAM" id="Phobius"/>
    </source>
</evidence>
<dbReference type="GO" id="GO:0045022">
    <property type="term" value="P:early endosome to late endosome transport"/>
    <property type="evidence" value="ECO:0007669"/>
    <property type="project" value="TreeGrafter"/>
</dbReference>
<dbReference type="PANTHER" id="PTHR22999:SF23">
    <property type="entry name" value="SORTING NEXIN-16"/>
    <property type="match status" value="1"/>
</dbReference>
<feature type="transmembrane region" description="Helical" evidence="4">
    <location>
        <begin position="310"/>
        <end position="333"/>
    </location>
</feature>
<keyword evidence="2" id="KW-0963">Cytoplasm</keyword>